<gene>
    <name evidence="3" type="ORF">LENED_001569</name>
</gene>
<keyword evidence="2" id="KW-0472">Membrane</keyword>
<proteinExistence type="predicted"/>
<feature type="compositionally biased region" description="Basic and acidic residues" evidence="1">
    <location>
        <begin position="585"/>
        <end position="594"/>
    </location>
</feature>
<feature type="compositionally biased region" description="Low complexity" evidence="1">
    <location>
        <begin position="616"/>
        <end position="625"/>
    </location>
</feature>
<evidence type="ECO:0000313" key="4">
    <source>
        <dbReference type="Proteomes" id="UP000188533"/>
    </source>
</evidence>
<feature type="region of interest" description="Disordered" evidence="1">
    <location>
        <begin position="254"/>
        <end position="341"/>
    </location>
</feature>
<evidence type="ECO:0000256" key="1">
    <source>
        <dbReference type="SAM" id="MobiDB-lite"/>
    </source>
</evidence>
<feature type="compositionally biased region" description="Basic and acidic residues" evidence="1">
    <location>
        <begin position="626"/>
        <end position="640"/>
    </location>
</feature>
<reference evidence="3 4" key="1">
    <citation type="submission" date="2016-08" db="EMBL/GenBank/DDBJ databases">
        <authorList>
            <consortium name="Lentinula edodes genome sequencing consortium"/>
            <person name="Sakamoto Y."/>
            <person name="Nakade K."/>
            <person name="Sato S."/>
            <person name="Yoshida Y."/>
            <person name="Miyazaki K."/>
            <person name="Natsume S."/>
            <person name="Konno N."/>
        </authorList>
    </citation>
    <scope>NUCLEOTIDE SEQUENCE [LARGE SCALE GENOMIC DNA]</scope>
    <source>
        <strain evidence="3 4">NBRC 111202</strain>
    </source>
</reference>
<feature type="compositionally biased region" description="Low complexity" evidence="1">
    <location>
        <begin position="312"/>
        <end position="330"/>
    </location>
</feature>
<dbReference type="Proteomes" id="UP000188533">
    <property type="component" value="Unassembled WGS sequence"/>
</dbReference>
<feature type="compositionally biased region" description="Low complexity" evidence="1">
    <location>
        <begin position="521"/>
        <end position="537"/>
    </location>
</feature>
<evidence type="ECO:0000256" key="2">
    <source>
        <dbReference type="SAM" id="Phobius"/>
    </source>
</evidence>
<keyword evidence="2" id="KW-1133">Transmembrane helix</keyword>
<feature type="compositionally biased region" description="Polar residues" evidence="1">
    <location>
        <begin position="332"/>
        <end position="341"/>
    </location>
</feature>
<keyword evidence="2" id="KW-0812">Transmembrane</keyword>
<feature type="compositionally biased region" description="Pro residues" evidence="1">
    <location>
        <begin position="260"/>
        <end position="279"/>
    </location>
</feature>
<comment type="caution">
    <text evidence="3">The sequence shown here is derived from an EMBL/GenBank/DDBJ whole genome shotgun (WGS) entry which is preliminary data.</text>
</comment>
<protein>
    <submittedName>
        <fullName evidence="3">Uncharacterized protein</fullName>
    </submittedName>
</protein>
<organism evidence="3 4">
    <name type="scientific">Lentinula edodes</name>
    <name type="common">Shiitake mushroom</name>
    <name type="synonym">Lentinus edodes</name>
    <dbReference type="NCBI Taxonomy" id="5353"/>
    <lineage>
        <taxon>Eukaryota</taxon>
        <taxon>Fungi</taxon>
        <taxon>Dikarya</taxon>
        <taxon>Basidiomycota</taxon>
        <taxon>Agaricomycotina</taxon>
        <taxon>Agaricomycetes</taxon>
        <taxon>Agaricomycetidae</taxon>
        <taxon>Agaricales</taxon>
        <taxon>Marasmiineae</taxon>
        <taxon>Omphalotaceae</taxon>
        <taxon>Lentinula</taxon>
    </lineage>
</organism>
<dbReference type="AlphaFoldDB" id="A0A1Q3DYJ8"/>
<dbReference type="STRING" id="5353.A0A1Q3DYJ8"/>
<accession>A0A1Q3DYJ8</accession>
<feature type="transmembrane region" description="Helical" evidence="2">
    <location>
        <begin position="459"/>
        <end position="478"/>
    </location>
</feature>
<feature type="region of interest" description="Disordered" evidence="1">
    <location>
        <begin position="521"/>
        <end position="557"/>
    </location>
</feature>
<name>A0A1Q3DYJ8_LENED</name>
<evidence type="ECO:0000313" key="3">
    <source>
        <dbReference type="EMBL" id="GAW00075.1"/>
    </source>
</evidence>
<dbReference type="EMBL" id="BDGU01000022">
    <property type="protein sequence ID" value="GAW00075.1"/>
    <property type="molecule type" value="Genomic_DNA"/>
</dbReference>
<feature type="region of interest" description="Disordered" evidence="1">
    <location>
        <begin position="577"/>
        <end position="676"/>
    </location>
</feature>
<keyword evidence="4" id="KW-1185">Reference proteome</keyword>
<feature type="compositionally biased region" description="Polar residues" evidence="1">
    <location>
        <begin position="281"/>
        <end position="292"/>
    </location>
</feature>
<sequence>MAFNTYPSLTAFCLSALTNPPEKMIIDEKWMHPPPPPYYRPPPPAFAETAANATSNGDNALAKPTFSTLPAHLLLQIVYSTFPQRDGQYEGEGKIERQRLNLYWLETSLRLVNKALYTACMHILRSTYLPAYESLIRPPYTSDPFSSSILTTSTTSDSAPVHRELATLDLFIALLAHEDLLLDATSLHLPREEAYKDLFDMVQPRSRLEDLILEEGINAGLVYVGESPPPPPQSSAGNASDDLEAVVSARPQVTGVELPPGKPSPATSPPSPHPSPPPTKHTFNPFSRSSYISLAKSKIRRTSTPPSPSTPTSPHTNASSSSSTSTTPMSVDSISPSRSSNETLKYRVNPLPFEALSVSFSPRRVALVYTPAISAVSSNVAAYNGSTFGALSVSVTGPTAAGGMKAKKTLVEVGRAREEKLEVSAKRLVEDPVSAAPAITAQFQQRDDQSTSSSSSYRIWVPILVVVLVVAIIALYVYSVKVNNGGGIPRALSNFSRAAAIGTGTMMPTTTELTADQLTGNASTTSANDATNAANQTRRVRRNRRTPSQISTTSLPVYMKEPGEQELVIIRGPQDMEDVPLEMPPLHEDGEQERYSPVPDSPQHMPLLDGDDGAVADDSAAALLPEAHEEPRSRSNDAGRRHSGGSAHTGESSSLVRVETNAETENPDPRGDAPAYFELNDGSFIYSFKRDIEQAIAA</sequence>
<reference evidence="3 4" key="2">
    <citation type="submission" date="2017-02" db="EMBL/GenBank/DDBJ databases">
        <title>A genome survey and senescence transcriptome analysis in Lentinula edodes.</title>
        <authorList>
            <person name="Sakamoto Y."/>
            <person name="Nakade K."/>
            <person name="Sato S."/>
            <person name="Yoshida Y."/>
            <person name="Miyazaki K."/>
            <person name="Natsume S."/>
            <person name="Konno N."/>
        </authorList>
    </citation>
    <scope>NUCLEOTIDE SEQUENCE [LARGE SCALE GENOMIC DNA]</scope>
    <source>
        <strain evidence="3 4">NBRC 111202</strain>
    </source>
</reference>